<feature type="domain" description="Nephrocystin 3-like N-terminal" evidence="4">
    <location>
        <begin position="327"/>
        <end position="468"/>
    </location>
</feature>
<dbReference type="InterPro" id="IPR000845">
    <property type="entry name" value="Nucleoside_phosphorylase_d"/>
</dbReference>
<comment type="caution">
    <text evidence="5">The sequence shown here is derived from an EMBL/GenBank/DDBJ whole genome shotgun (WGS) entry which is preliminary data.</text>
</comment>
<dbReference type="Proteomes" id="UP001610446">
    <property type="component" value="Unassembled WGS sequence"/>
</dbReference>
<name>A0ABR4IDS0_9EURO</name>
<feature type="domain" description="GPI inositol-deacylase winged helix" evidence="3">
    <location>
        <begin position="581"/>
        <end position="657"/>
    </location>
</feature>
<dbReference type="Pfam" id="PF24883">
    <property type="entry name" value="NPHP3_N"/>
    <property type="match status" value="1"/>
</dbReference>
<dbReference type="PANTHER" id="PTHR46082">
    <property type="entry name" value="ATP/GTP-BINDING PROTEIN-RELATED"/>
    <property type="match status" value="1"/>
</dbReference>
<dbReference type="PANTHER" id="PTHR46082:SF11">
    <property type="entry name" value="AAA+ ATPASE DOMAIN-CONTAINING PROTEIN-RELATED"/>
    <property type="match status" value="1"/>
</dbReference>
<proteinExistence type="predicted"/>
<dbReference type="InterPro" id="IPR035994">
    <property type="entry name" value="Nucleoside_phosphorylase_sf"/>
</dbReference>
<evidence type="ECO:0000259" key="4">
    <source>
        <dbReference type="Pfam" id="PF24883"/>
    </source>
</evidence>
<protein>
    <submittedName>
        <fullName evidence="5">Nucleoside phosphorylase domain-containing protein</fullName>
    </submittedName>
</protein>
<dbReference type="EMBL" id="JBFXLU010000464">
    <property type="protein sequence ID" value="KAL2825893.1"/>
    <property type="molecule type" value="Genomic_DNA"/>
</dbReference>
<dbReference type="Pfam" id="PF22939">
    <property type="entry name" value="WHD_GPIID"/>
    <property type="match status" value="1"/>
</dbReference>
<dbReference type="InterPro" id="IPR053137">
    <property type="entry name" value="NLR-like"/>
</dbReference>
<dbReference type="InterPro" id="IPR054471">
    <property type="entry name" value="GPIID_WHD"/>
</dbReference>
<evidence type="ECO:0000313" key="5">
    <source>
        <dbReference type="EMBL" id="KAL2825893.1"/>
    </source>
</evidence>
<dbReference type="SUPFAM" id="SSF53167">
    <property type="entry name" value="Purine and uridine phosphorylases"/>
    <property type="match status" value="1"/>
</dbReference>
<keyword evidence="1" id="KW-0677">Repeat</keyword>
<organism evidence="5 6">
    <name type="scientific">Aspergillus pseudoustus</name>
    <dbReference type="NCBI Taxonomy" id="1810923"/>
    <lineage>
        <taxon>Eukaryota</taxon>
        <taxon>Fungi</taxon>
        <taxon>Dikarya</taxon>
        <taxon>Ascomycota</taxon>
        <taxon>Pezizomycotina</taxon>
        <taxon>Eurotiomycetes</taxon>
        <taxon>Eurotiomycetidae</taxon>
        <taxon>Eurotiales</taxon>
        <taxon>Aspergillaceae</taxon>
        <taxon>Aspergillus</taxon>
        <taxon>Aspergillus subgen. Nidulantes</taxon>
    </lineage>
</organism>
<dbReference type="Gene3D" id="3.40.50.1580">
    <property type="entry name" value="Nucleoside phosphorylase domain"/>
    <property type="match status" value="1"/>
</dbReference>
<dbReference type="InterPro" id="IPR056884">
    <property type="entry name" value="NPHP3-like_N"/>
</dbReference>
<dbReference type="Pfam" id="PF01048">
    <property type="entry name" value="PNP_UDP_1"/>
    <property type="match status" value="1"/>
</dbReference>
<sequence length="757" mass="84857">MANSKRPRRDGYTVGWICTLHEELTPAKAMLDMRRERLPQPDQDNNSYILGEICGHNVVIACLPSGEYGTNAAASVATQMRSTFPEIQFLLMVGIGGGVPETADIRLGDVVVSTPTGAYGGVVQYDLVKTVADGHFIHTGMLNRPPQRLLTAVGNLRSERAMGFDRMSSFLRDMVNKYPEMANFQYPASASDNLYRTDYEHCGGENPCDETCDQGMLVARSQRPSKKPQIYYGLIASGNQVIKHAASRARIAQQYNIMCFEMEAAGLMNQFPCLVIRGICDYSDSHKNKQWQCYAAATAAAFAKELLGMVYVSQPVDTTSIGDLEVPVGCGKTLTTSTVVHFLETIRPDSDVFVAHYFYSYSDRTGLSAKSLLESFSKQILGYLTCIDRPYPKDMLKRIKALYTSSSLPATLGEVVEDIFLPCCRAVPDAIYIIDGLDECEKSEIVHVFGVIRKMIYENNSRVLISARDGIDVVQAVPLAVTISIADQGDDNDICRFINWKIGEKSQDRPLTEDAALLQDVKAKLLRKADYMFLWVELQLEMLWEDCYTDADIRIALENLPKTLSETYDRCISRINRKQGGVARRVLYWVCVAIKPFDAFQLQEALAMDPETGTVDAQRMLPRREIVKLCCHLVIWDTNDNIRLAHASVYQFLQERSADIEQLWSEYTIAEARLELAELCLTQLLPLCTGGMLERYAGPDGLANSASVLQIIKKHIPYSEFLRFSRPRSAQIPWPPRPAQGRAITEELAFSQFAKYH</sequence>
<evidence type="ECO:0000313" key="6">
    <source>
        <dbReference type="Proteomes" id="UP001610446"/>
    </source>
</evidence>
<accession>A0ABR4IDS0</accession>
<keyword evidence="6" id="KW-1185">Reference proteome</keyword>
<gene>
    <name evidence="5" type="ORF">BJY01DRAFT_256129</name>
</gene>
<evidence type="ECO:0000256" key="1">
    <source>
        <dbReference type="ARBA" id="ARBA00022737"/>
    </source>
</evidence>
<feature type="domain" description="Nucleoside phosphorylase" evidence="2">
    <location>
        <begin position="44"/>
        <end position="300"/>
    </location>
</feature>
<evidence type="ECO:0000259" key="2">
    <source>
        <dbReference type="Pfam" id="PF01048"/>
    </source>
</evidence>
<evidence type="ECO:0000259" key="3">
    <source>
        <dbReference type="Pfam" id="PF22939"/>
    </source>
</evidence>
<reference evidence="5 6" key="1">
    <citation type="submission" date="2024-07" db="EMBL/GenBank/DDBJ databases">
        <title>Section-level genome sequencing and comparative genomics of Aspergillus sections Usti and Cavernicolus.</title>
        <authorList>
            <consortium name="Lawrence Berkeley National Laboratory"/>
            <person name="Nybo J.L."/>
            <person name="Vesth T.C."/>
            <person name="Theobald S."/>
            <person name="Frisvad J.C."/>
            <person name="Larsen T.O."/>
            <person name="Kjaerboelling I."/>
            <person name="Rothschild-Mancinelli K."/>
            <person name="Lyhne E.K."/>
            <person name="Kogle M.E."/>
            <person name="Barry K."/>
            <person name="Clum A."/>
            <person name="Na H."/>
            <person name="Ledsgaard L."/>
            <person name="Lin J."/>
            <person name="Lipzen A."/>
            <person name="Kuo A."/>
            <person name="Riley R."/>
            <person name="Mondo S."/>
            <person name="Labutti K."/>
            <person name="Haridas S."/>
            <person name="Pangalinan J."/>
            <person name="Salamov A.A."/>
            <person name="Simmons B.A."/>
            <person name="Magnuson J.K."/>
            <person name="Chen J."/>
            <person name="Drula E."/>
            <person name="Henrissat B."/>
            <person name="Wiebenga A."/>
            <person name="Lubbers R.J."/>
            <person name="Gomes A.C."/>
            <person name="Makela M.R."/>
            <person name="Stajich J."/>
            <person name="Grigoriev I.V."/>
            <person name="Mortensen U.H."/>
            <person name="De Vries R.P."/>
            <person name="Baker S.E."/>
            <person name="Andersen M.R."/>
        </authorList>
    </citation>
    <scope>NUCLEOTIDE SEQUENCE [LARGE SCALE GENOMIC DNA]</scope>
    <source>
        <strain evidence="5 6">CBS 123904</strain>
    </source>
</reference>